<dbReference type="GO" id="GO:0042371">
    <property type="term" value="P:vitamin K biosynthetic process"/>
    <property type="evidence" value="ECO:0007669"/>
    <property type="project" value="TreeGrafter"/>
</dbReference>
<keyword evidence="6 8" id="KW-1133">Transmembrane helix</keyword>
<feature type="transmembrane region" description="Helical" evidence="8">
    <location>
        <begin position="89"/>
        <end position="107"/>
    </location>
</feature>
<dbReference type="AlphaFoldDB" id="N6XA00"/>
<dbReference type="PANTHER" id="PTHR13929">
    <property type="entry name" value="1,4-DIHYDROXY-2-NAPHTHOATE OCTAPRENYLTRANSFERASE"/>
    <property type="match status" value="1"/>
</dbReference>
<comment type="function">
    <text evidence="8">Conversion of 1,4-dihydroxy-2-naphthoate (DHNA) to demethylmenaquinone (DMK).</text>
</comment>
<dbReference type="PANTHER" id="PTHR13929:SF0">
    <property type="entry name" value="UBIA PRENYLTRANSFERASE DOMAIN-CONTAINING PROTEIN 1"/>
    <property type="match status" value="1"/>
</dbReference>
<dbReference type="RefSeq" id="WP_005963409.1">
    <property type="nucleotide sequence ID" value="NZ_CP040505.1"/>
</dbReference>
<dbReference type="InterPro" id="IPR000537">
    <property type="entry name" value="UbiA_prenyltransferase"/>
</dbReference>
<sequence length="297" mass="30766">MASLSEWIEGARPRTLPAAAAPVLVGTAAAIHLGAFAPLRAGLAFLVALALQIGVNYSNDYSDGIRGTDENRQGPARLTGGRLTEPKNVLIAALSCFGVAGVAGLILLALSGAWLLVVPGIAAVVAAWFYTGGRTPYGYMGIGLSELFVFVFFGLMACVGTTWTQIPQAPGWLWALASALGLLSVALLMANNIRDIPSDRESGKKTLAVRLGDMPSRGVYVACFAFAIGILGGVVSFLGFPVSVVLLALVVTSVGAAHAVWVLASGRRGSSLIPAIKRTGLFTLAWAVEISVFLVLA</sequence>
<evidence type="ECO:0000256" key="9">
    <source>
        <dbReference type="NCBIfam" id="TIGR00751"/>
    </source>
</evidence>
<comment type="catalytic activity">
    <reaction evidence="8">
        <text>an all-trans-polyprenyl diphosphate + 1,4-dihydroxy-2-naphthoate + H(+) = a 2-demethylmenaquinol + CO2 + diphosphate</text>
        <dbReference type="Rhea" id="RHEA:26478"/>
        <dbReference type="Rhea" id="RHEA-COMP:9563"/>
        <dbReference type="Rhea" id="RHEA-COMP:9564"/>
        <dbReference type="ChEBI" id="CHEBI:11173"/>
        <dbReference type="ChEBI" id="CHEBI:15378"/>
        <dbReference type="ChEBI" id="CHEBI:16526"/>
        <dbReference type="ChEBI" id="CHEBI:33019"/>
        <dbReference type="ChEBI" id="CHEBI:55437"/>
        <dbReference type="ChEBI" id="CHEBI:58914"/>
        <dbReference type="EC" id="2.5.1.74"/>
    </reaction>
</comment>
<feature type="transmembrane region" description="Helical" evidence="8">
    <location>
        <begin position="20"/>
        <end position="51"/>
    </location>
</feature>
<comment type="subcellular location">
    <subcellularLocation>
        <location evidence="8">Cell membrane</location>
        <topology evidence="8">Multi-pass membrane protein</topology>
    </subcellularLocation>
    <subcellularLocation>
        <location evidence="1">Membrane</location>
        <topology evidence="1">Multi-pass membrane protein</topology>
    </subcellularLocation>
</comment>
<feature type="transmembrane region" description="Helical" evidence="8">
    <location>
        <begin position="172"/>
        <end position="190"/>
    </location>
</feature>
<organism evidence="10 11">
    <name type="scientific">Schaalia cardiffensis F0333</name>
    <dbReference type="NCBI Taxonomy" id="888050"/>
    <lineage>
        <taxon>Bacteria</taxon>
        <taxon>Bacillati</taxon>
        <taxon>Actinomycetota</taxon>
        <taxon>Actinomycetes</taxon>
        <taxon>Actinomycetales</taxon>
        <taxon>Actinomycetaceae</taxon>
        <taxon>Schaalia</taxon>
    </lineage>
</organism>
<evidence type="ECO:0000256" key="5">
    <source>
        <dbReference type="ARBA" id="ARBA00022692"/>
    </source>
</evidence>
<name>N6XA00_9ACTO</name>
<dbReference type="NCBIfam" id="TIGR00751">
    <property type="entry name" value="menA"/>
    <property type="match status" value="1"/>
</dbReference>
<dbReference type="CDD" id="cd13962">
    <property type="entry name" value="PT_UbiA_UBIAD1"/>
    <property type="match status" value="1"/>
</dbReference>
<comment type="pathway">
    <text evidence="8">Quinol/quinone metabolism; menaquinone biosynthesis; menaquinol from 1,4-dihydroxy-2-naphthoate: step 1/2.</text>
</comment>
<dbReference type="HAMAP" id="MF_01937">
    <property type="entry name" value="MenA_1"/>
    <property type="match status" value="1"/>
</dbReference>
<proteinExistence type="inferred from homology"/>
<dbReference type="GO" id="GO:0046428">
    <property type="term" value="F:1,4-dihydroxy-2-naphthoate polyprenyltransferase activity"/>
    <property type="evidence" value="ECO:0007669"/>
    <property type="project" value="UniProtKB-UniRule"/>
</dbReference>
<dbReference type="PIRSF" id="PIRSF005355">
    <property type="entry name" value="UBIAD1"/>
    <property type="match status" value="1"/>
</dbReference>
<feature type="transmembrane region" description="Helical" evidence="8">
    <location>
        <begin position="244"/>
        <end position="264"/>
    </location>
</feature>
<dbReference type="HOGENOM" id="CLU_043611_1_0_11"/>
<feature type="transmembrane region" description="Helical" evidence="8">
    <location>
        <begin position="276"/>
        <end position="296"/>
    </location>
</feature>
<evidence type="ECO:0000313" key="10">
    <source>
        <dbReference type="EMBL" id="ENO17968.1"/>
    </source>
</evidence>
<dbReference type="EMBL" id="AQHZ01000021">
    <property type="protein sequence ID" value="ENO17968.1"/>
    <property type="molecule type" value="Genomic_DNA"/>
</dbReference>
<dbReference type="Proteomes" id="UP000013015">
    <property type="component" value="Unassembled WGS sequence"/>
</dbReference>
<evidence type="ECO:0000256" key="3">
    <source>
        <dbReference type="ARBA" id="ARBA00022475"/>
    </source>
</evidence>
<dbReference type="UniPathway" id="UPA00079">
    <property type="reaction ID" value="UER00168"/>
</dbReference>
<dbReference type="Pfam" id="PF01040">
    <property type="entry name" value="UbiA"/>
    <property type="match status" value="1"/>
</dbReference>
<evidence type="ECO:0000313" key="11">
    <source>
        <dbReference type="Proteomes" id="UP000013015"/>
    </source>
</evidence>
<feature type="transmembrane region" description="Helical" evidence="8">
    <location>
        <begin position="143"/>
        <end position="166"/>
    </location>
</feature>
<evidence type="ECO:0000256" key="4">
    <source>
        <dbReference type="ARBA" id="ARBA00022679"/>
    </source>
</evidence>
<reference evidence="10 11" key="1">
    <citation type="submission" date="2013-03" db="EMBL/GenBank/DDBJ databases">
        <title>Reference genome for the Human Microbiome Project.</title>
        <authorList>
            <person name="Aqrawi P."/>
            <person name="Ayvaz T."/>
            <person name="Bess C."/>
            <person name="Blankenburg K."/>
            <person name="Coyle M."/>
            <person name="Deng J."/>
            <person name="Forbes L."/>
            <person name="Fowler G."/>
            <person name="Francisco L."/>
            <person name="Fu Q."/>
            <person name="Gibbs R."/>
            <person name="Gross S."/>
            <person name="Gubbala S."/>
            <person name="Hale W."/>
            <person name="Hemphill L."/>
            <person name="Highlander S."/>
            <person name="Hirani K."/>
            <person name="Jackson L."/>
            <person name="Jakkamsetti A."/>
            <person name="Javaid M."/>
            <person name="Jayaseelan J.C."/>
            <person name="Jiang H."/>
            <person name="Joshi V."/>
            <person name="Korchina V."/>
            <person name="Kovar C."/>
            <person name="Lara F."/>
            <person name="Lee S."/>
            <person name="Liu Y."/>
            <person name="Mata R."/>
            <person name="Mathew T."/>
            <person name="Munidasa M."/>
            <person name="Muzny D."/>
            <person name="Nazareth L."/>
            <person name="Ngo R."/>
            <person name="Nguyen L."/>
            <person name="Nguyen N."/>
            <person name="Okwuonu G."/>
            <person name="Ongeri F."/>
            <person name="Palculict T."/>
            <person name="Patil S."/>
            <person name="Petrosino J."/>
            <person name="Pham C."/>
            <person name="Pham P."/>
            <person name="Pu L.-L."/>
            <person name="Qin X."/>
            <person name="Qu J."/>
            <person name="Reid J."/>
            <person name="Ross M."/>
            <person name="Ruth R."/>
            <person name="Saada N."/>
            <person name="San Lucas F."/>
            <person name="Santibanez J."/>
            <person name="Shang Y."/>
            <person name="Simmons D."/>
            <person name="Song X.-Z."/>
            <person name="Tang L.-Y."/>
            <person name="Thornton R."/>
            <person name="Warren J."/>
            <person name="Weissenberger G."/>
            <person name="Wilczek-Boney K."/>
            <person name="Worley K."/>
            <person name="Youmans B."/>
            <person name="Zhang J."/>
            <person name="Zhang L."/>
            <person name="Zhao Z."/>
            <person name="Zhou C."/>
            <person name="Zhu D."/>
            <person name="Zhu Y."/>
        </authorList>
    </citation>
    <scope>NUCLEOTIDE SEQUENCE [LARGE SCALE GENOMIC DNA]</scope>
    <source>
        <strain evidence="10 11">F0333</strain>
    </source>
</reference>
<protein>
    <recommendedName>
        <fullName evidence="8 9">1,4-dihydroxy-2-naphthoate octaprenyltransferase</fullName>
        <shortName evidence="8">DHNA-octaprenyltransferase</shortName>
        <ecNumber evidence="8 9">2.5.1.74</ecNumber>
    </recommendedName>
</protein>
<dbReference type="GO" id="GO:0009234">
    <property type="term" value="P:menaquinone biosynthetic process"/>
    <property type="evidence" value="ECO:0007669"/>
    <property type="project" value="UniProtKB-UniRule"/>
</dbReference>
<evidence type="ECO:0000256" key="8">
    <source>
        <dbReference type="HAMAP-Rule" id="MF_01937"/>
    </source>
</evidence>
<comment type="similarity">
    <text evidence="8">Belongs to the MenA family. Type 1 subfamily.</text>
</comment>
<feature type="transmembrane region" description="Helical" evidence="8">
    <location>
        <begin position="219"/>
        <end position="238"/>
    </location>
</feature>
<dbReference type="EC" id="2.5.1.74" evidence="8 9"/>
<accession>N6XA00</accession>
<dbReference type="OrthoDB" id="9767568at2"/>
<dbReference type="InterPro" id="IPR026046">
    <property type="entry name" value="UBIAD1"/>
</dbReference>
<comment type="caution">
    <text evidence="10">The sequence shown here is derived from an EMBL/GenBank/DDBJ whole genome shotgun (WGS) entry which is preliminary data.</text>
</comment>
<dbReference type="NCBIfam" id="NF004751">
    <property type="entry name" value="PRK06080.1-3"/>
    <property type="match status" value="1"/>
</dbReference>
<keyword evidence="4 8" id="KW-0808">Transferase</keyword>
<evidence type="ECO:0000256" key="2">
    <source>
        <dbReference type="ARBA" id="ARBA00022428"/>
    </source>
</evidence>
<evidence type="ECO:0000256" key="1">
    <source>
        <dbReference type="ARBA" id="ARBA00004141"/>
    </source>
</evidence>
<dbReference type="InterPro" id="IPR004657">
    <property type="entry name" value="MenA"/>
</dbReference>
<dbReference type="STRING" id="888050.HMPREF9004_1240"/>
<gene>
    <name evidence="8 10" type="primary">menA</name>
    <name evidence="10" type="ORF">HMPREF9004_1240</name>
</gene>
<keyword evidence="11" id="KW-1185">Reference proteome</keyword>
<dbReference type="PATRIC" id="fig|888050.3.peg.1182"/>
<keyword evidence="2 8" id="KW-0474">Menaquinone biosynthesis</keyword>
<evidence type="ECO:0000256" key="7">
    <source>
        <dbReference type="ARBA" id="ARBA00023136"/>
    </source>
</evidence>
<feature type="transmembrane region" description="Helical" evidence="8">
    <location>
        <begin position="113"/>
        <end position="131"/>
    </location>
</feature>
<keyword evidence="3 8" id="KW-1003">Cell membrane</keyword>
<dbReference type="GO" id="GO:0005886">
    <property type="term" value="C:plasma membrane"/>
    <property type="evidence" value="ECO:0007669"/>
    <property type="project" value="UniProtKB-SubCell"/>
</dbReference>
<dbReference type="eggNOG" id="COG1575">
    <property type="taxonomic scope" value="Bacteria"/>
</dbReference>
<keyword evidence="7 8" id="KW-0472">Membrane</keyword>
<keyword evidence="5 8" id="KW-0812">Transmembrane</keyword>
<evidence type="ECO:0000256" key="6">
    <source>
        <dbReference type="ARBA" id="ARBA00022989"/>
    </source>
</evidence>